<evidence type="ECO:0000313" key="2">
    <source>
        <dbReference type="Proteomes" id="UP001177260"/>
    </source>
</evidence>
<comment type="caution">
    <text evidence="1">The sequence shown here is derived from an EMBL/GenBank/DDBJ whole genome shotgun (WGS) entry which is preliminary data.</text>
</comment>
<dbReference type="EMBL" id="JAOPJF010000054">
    <property type="protein sequence ID" value="KAK1142096.1"/>
    <property type="molecule type" value="Genomic_DNA"/>
</dbReference>
<name>A0ACC3AW18_9EURO</name>
<dbReference type="Proteomes" id="UP001177260">
    <property type="component" value="Unassembled WGS sequence"/>
</dbReference>
<evidence type="ECO:0000313" key="1">
    <source>
        <dbReference type="EMBL" id="KAK1142096.1"/>
    </source>
</evidence>
<reference evidence="1 2" key="1">
    <citation type="journal article" date="2023" name="ACS Omega">
        <title>Identification of the Neoaspergillic Acid Biosynthesis Gene Cluster by Establishing an In Vitro CRISPR-Ribonucleoprotein Genetic System in Aspergillus melleus.</title>
        <authorList>
            <person name="Yuan B."/>
            <person name="Grau M.F."/>
            <person name="Murata R.M."/>
            <person name="Torok T."/>
            <person name="Venkateswaran K."/>
            <person name="Stajich J.E."/>
            <person name="Wang C.C.C."/>
        </authorList>
    </citation>
    <scope>NUCLEOTIDE SEQUENCE [LARGE SCALE GENOMIC DNA]</scope>
    <source>
        <strain evidence="1 2">IMV 1140</strain>
    </source>
</reference>
<gene>
    <name evidence="1" type="ORF">N8T08_008179</name>
</gene>
<organism evidence="1 2">
    <name type="scientific">Aspergillus melleus</name>
    <dbReference type="NCBI Taxonomy" id="138277"/>
    <lineage>
        <taxon>Eukaryota</taxon>
        <taxon>Fungi</taxon>
        <taxon>Dikarya</taxon>
        <taxon>Ascomycota</taxon>
        <taxon>Pezizomycotina</taxon>
        <taxon>Eurotiomycetes</taxon>
        <taxon>Eurotiomycetidae</taxon>
        <taxon>Eurotiales</taxon>
        <taxon>Aspergillaceae</taxon>
        <taxon>Aspergillus</taxon>
        <taxon>Aspergillus subgen. Circumdati</taxon>
    </lineage>
</organism>
<sequence>MKLTAVISFLAASGVMVSAYPSTPSEEELQDRVREIVASGKLQGVENVEHNKRAPGDCLSPTLCCPSLTTPVDPLLDSILNPVGVSPSNIIGSVGLLCHSYDASCARPAQCCDQVNVLGGTVALGCQNQR</sequence>
<proteinExistence type="predicted"/>
<protein>
    <submittedName>
        <fullName evidence="1">Uncharacterized protein</fullName>
    </submittedName>
</protein>
<accession>A0ACC3AW18</accession>
<keyword evidence="2" id="KW-1185">Reference proteome</keyword>